<protein>
    <submittedName>
        <fullName evidence="2">Uncharacterized protein</fullName>
    </submittedName>
</protein>
<evidence type="ECO:0000313" key="2">
    <source>
        <dbReference type="EMBL" id="QHI96138.1"/>
    </source>
</evidence>
<accession>A0A6P1NFB4</accession>
<evidence type="ECO:0000256" key="1">
    <source>
        <dbReference type="SAM" id="Phobius"/>
    </source>
</evidence>
<keyword evidence="1" id="KW-0472">Membrane</keyword>
<name>A0A6P1NFB4_9PROT</name>
<dbReference type="AlphaFoldDB" id="A0A6P1NFB4"/>
<keyword evidence="1" id="KW-1133">Transmembrane helix</keyword>
<dbReference type="KEGG" id="bomb:GT348_07735"/>
<gene>
    <name evidence="2" type="ORF">GT348_07735</name>
</gene>
<proteinExistence type="predicted"/>
<sequence length="77" mass="8514">MNNWLGLKALTIIVGALISLVIYANRAGRNAARVKFEKENAQLAQQVTRVVRAMAQAEINKPITAKELIDRLNNGKI</sequence>
<dbReference type="Proteomes" id="UP000463975">
    <property type="component" value="Chromosome"/>
</dbReference>
<feature type="transmembrane region" description="Helical" evidence="1">
    <location>
        <begin position="6"/>
        <end position="25"/>
    </location>
</feature>
<dbReference type="EMBL" id="CP047652">
    <property type="protein sequence ID" value="QHI96138.1"/>
    <property type="molecule type" value="Genomic_DNA"/>
</dbReference>
<evidence type="ECO:0000313" key="3">
    <source>
        <dbReference type="Proteomes" id="UP000463975"/>
    </source>
</evidence>
<keyword evidence="1" id="KW-0812">Transmembrane</keyword>
<keyword evidence="3" id="KW-1185">Reference proteome</keyword>
<dbReference type="RefSeq" id="WP_160619211.1">
    <property type="nucleotide sequence ID" value="NZ_CP047652.1"/>
</dbReference>
<reference evidence="2 3" key="1">
    <citation type="submission" date="2020-01" db="EMBL/GenBank/DDBJ databases">
        <title>Genome sequencing of strain KACC 21507.</title>
        <authorList>
            <person name="Heo J."/>
            <person name="Kim S.-J."/>
            <person name="Kim J.-S."/>
            <person name="Hong S.-B."/>
            <person name="Kwon S.-W."/>
        </authorList>
    </citation>
    <scope>NUCLEOTIDE SEQUENCE [LARGE SCALE GENOMIC DNA]</scope>
    <source>
        <strain evidence="2 3">KACC 21507</strain>
    </source>
</reference>
<organism evidence="2 3">
    <name type="scientific">Aristophania vespae</name>
    <dbReference type="NCBI Taxonomy" id="2697033"/>
    <lineage>
        <taxon>Bacteria</taxon>
        <taxon>Pseudomonadati</taxon>
        <taxon>Pseudomonadota</taxon>
        <taxon>Alphaproteobacteria</taxon>
        <taxon>Acetobacterales</taxon>
        <taxon>Acetobacteraceae</taxon>
        <taxon>Aristophania</taxon>
    </lineage>
</organism>